<accession>A0A4P2QCI5</accession>
<dbReference type="InterPro" id="IPR044946">
    <property type="entry name" value="Restrct_endonuc_typeI_TRD_sf"/>
</dbReference>
<dbReference type="InterPro" id="IPR051212">
    <property type="entry name" value="Type-I_RE_S_subunit"/>
</dbReference>
<sequence length="397" mass="44316">MGLGLDDIRQVQVALPPLAEQRRIVDKIETLTARSRRAKEALDAIPALLARFRKAVLAAAFRGDLTADWREKNPDVEPAEELLKRIRAERRRRWEEAELAKMRAKGKVPGDDRWKAKYEEPAPVDASELPELPEGWCWATVEELATKVVDGVHKKPNYVEAGIPFLTVKNLTAGPGISFDDASYVSLADHEEFIRRTYPEMGDILISKDGTLGVPRLVRTERVFSIFVSLALVKPVIRTMGDYLELAFLSPYFQERFKRTGSGLQHIHLTDLRAAALPIAPTTEQEEISRRCRRITAKFESLETRYIDVLGWLGRMDQAILAKAFRGELVPQDPNDEPASVLLERLRAERALNGKPTNGAGRRRAAASPPPAPSDPAGRTAKPQASRRGQAPARSRG</sequence>
<dbReference type="AlphaFoldDB" id="A0A4P2QCI5"/>
<dbReference type="REBASE" id="299704">
    <property type="entry name" value="S.SceGT47ORF80410P"/>
</dbReference>
<proteinExistence type="predicted"/>
<dbReference type="GO" id="GO:0009307">
    <property type="term" value="P:DNA restriction-modification system"/>
    <property type="evidence" value="ECO:0007669"/>
    <property type="project" value="UniProtKB-KW"/>
</dbReference>
<evidence type="ECO:0000256" key="1">
    <source>
        <dbReference type="ARBA" id="ARBA00022747"/>
    </source>
</evidence>
<gene>
    <name evidence="4" type="ORF">SOCEGT47_080400</name>
</gene>
<evidence type="ECO:0000313" key="5">
    <source>
        <dbReference type="Proteomes" id="UP000295781"/>
    </source>
</evidence>
<organism evidence="4 5">
    <name type="scientific">Sorangium cellulosum</name>
    <name type="common">Polyangium cellulosum</name>
    <dbReference type="NCBI Taxonomy" id="56"/>
    <lineage>
        <taxon>Bacteria</taxon>
        <taxon>Pseudomonadati</taxon>
        <taxon>Myxococcota</taxon>
        <taxon>Polyangia</taxon>
        <taxon>Polyangiales</taxon>
        <taxon>Polyangiaceae</taxon>
        <taxon>Sorangium</taxon>
    </lineage>
</organism>
<dbReference type="PANTHER" id="PTHR43140">
    <property type="entry name" value="TYPE-1 RESTRICTION ENZYME ECOKI SPECIFICITY PROTEIN"/>
    <property type="match status" value="1"/>
</dbReference>
<evidence type="ECO:0000256" key="3">
    <source>
        <dbReference type="SAM" id="MobiDB-lite"/>
    </source>
</evidence>
<keyword evidence="1" id="KW-0680">Restriction system</keyword>
<dbReference type="Gene3D" id="3.90.220.20">
    <property type="entry name" value="DNA methylase specificity domains"/>
    <property type="match status" value="2"/>
</dbReference>
<evidence type="ECO:0000313" key="4">
    <source>
        <dbReference type="EMBL" id="AUX27450.1"/>
    </source>
</evidence>
<dbReference type="EMBL" id="CP012670">
    <property type="protein sequence ID" value="AUX27450.1"/>
    <property type="molecule type" value="Genomic_DNA"/>
</dbReference>
<feature type="region of interest" description="Disordered" evidence="3">
    <location>
        <begin position="350"/>
        <end position="397"/>
    </location>
</feature>
<dbReference type="Proteomes" id="UP000295781">
    <property type="component" value="Chromosome"/>
</dbReference>
<dbReference type="GO" id="GO:0003677">
    <property type="term" value="F:DNA binding"/>
    <property type="evidence" value="ECO:0007669"/>
    <property type="project" value="UniProtKB-KW"/>
</dbReference>
<protein>
    <recommendedName>
        <fullName evidence="6">Type I restriction modification DNA specificity domain-containing protein</fullName>
    </recommendedName>
</protein>
<name>A0A4P2QCI5_SORCE</name>
<dbReference type="SUPFAM" id="SSF116734">
    <property type="entry name" value="DNA methylase specificity domain"/>
    <property type="match status" value="2"/>
</dbReference>
<keyword evidence="2" id="KW-0238">DNA-binding</keyword>
<evidence type="ECO:0000256" key="2">
    <source>
        <dbReference type="ARBA" id="ARBA00023125"/>
    </source>
</evidence>
<evidence type="ECO:0008006" key="6">
    <source>
        <dbReference type="Google" id="ProtNLM"/>
    </source>
</evidence>
<dbReference type="PANTHER" id="PTHR43140:SF1">
    <property type="entry name" value="TYPE I RESTRICTION ENZYME ECOKI SPECIFICITY SUBUNIT"/>
    <property type="match status" value="1"/>
</dbReference>
<reference evidence="4 5" key="1">
    <citation type="submission" date="2015-09" db="EMBL/GenBank/DDBJ databases">
        <title>Sorangium comparison.</title>
        <authorList>
            <person name="Zaburannyi N."/>
            <person name="Bunk B."/>
            <person name="Overmann J."/>
            <person name="Mueller R."/>
        </authorList>
    </citation>
    <scope>NUCLEOTIDE SEQUENCE [LARGE SCALE GENOMIC DNA]</scope>
    <source>
        <strain evidence="4 5">So ceGT47</strain>
    </source>
</reference>